<dbReference type="EMBL" id="CP036150">
    <property type="protein sequence ID" value="QEN08029.1"/>
    <property type="molecule type" value="Genomic_DNA"/>
</dbReference>
<dbReference type="InterPro" id="IPR013655">
    <property type="entry name" value="PAS_fold_3"/>
</dbReference>
<dbReference type="InterPro" id="IPR005467">
    <property type="entry name" value="His_kinase_dom"/>
</dbReference>
<dbReference type="PROSITE" id="PS50113">
    <property type="entry name" value="PAC"/>
    <property type="match status" value="1"/>
</dbReference>
<dbReference type="PROSITE" id="PS50109">
    <property type="entry name" value="HIS_KIN"/>
    <property type="match status" value="1"/>
</dbReference>
<evidence type="ECO:0000256" key="4">
    <source>
        <dbReference type="ARBA" id="ARBA00022679"/>
    </source>
</evidence>
<dbReference type="PANTHER" id="PTHR43065:SF46">
    <property type="entry name" value="C4-DICARBOXYLATE TRANSPORT SENSOR PROTEIN DCTB"/>
    <property type="match status" value="1"/>
</dbReference>
<dbReference type="SMART" id="SM00062">
    <property type="entry name" value="PBPb"/>
    <property type="match status" value="1"/>
</dbReference>
<dbReference type="NCBIfam" id="TIGR00229">
    <property type="entry name" value="sensory_box"/>
    <property type="match status" value="2"/>
</dbReference>
<evidence type="ECO:0000256" key="2">
    <source>
        <dbReference type="ARBA" id="ARBA00012438"/>
    </source>
</evidence>
<dbReference type="InterPro" id="IPR003594">
    <property type="entry name" value="HATPase_dom"/>
</dbReference>
<dbReference type="CDD" id="cd00082">
    <property type="entry name" value="HisKA"/>
    <property type="match status" value="1"/>
</dbReference>
<dbReference type="InterPro" id="IPR003661">
    <property type="entry name" value="HisK_dim/P_dom"/>
</dbReference>
<keyword evidence="16" id="KW-1185">Reference proteome</keyword>
<dbReference type="InterPro" id="IPR001610">
    <property type="entry name" value="PAC"/>
</dbReference>
<dbReference type="InterPro" id="IPR004358">
    <property type="entry name" value="Sig_transdc_His_kin-like_C"/>
</dbReference>
<dbReference type="Pfam" id="PF02518">
    <property type="entry name" value="HATPase_c"/>
    <property type="match status" value="1"/>
</dbReference>
<dbReference type="Pfam" id="PF08447">
    <property type="entry name" value="PAS_3"/>
    <property type="match status" value="1"/>
</dbReference>
<dbReference type="Gene3D" id="3.40.190.10">
    <property type="entry name" value="Periplasmic binding protein-like II"/>
    <property type="match status" value="2"/>
</dbReference>
<dbReference type="OrthoDB" id="6192248at2"/>
<dbReference type="InterPro" id="IPR001638">
    <property type="entry name" value="Solute-binding_3/MltF_N"/>
</dbReference>
<dbReference type="SUPFAM" id="SSF55874">
    <property type="entry name" value="ATPase domain of HSP90 chaperone/DNA topoisomerase II/histidine kinase"/>
    <property type="match status" value="1"/>
</dbReference>
<dbReference type="SMART" id="SM00448">
    <property type="entry name" value="REC"/>
    <property type="match status" value="1"/>
</dbReference>
<feature type="domain" description="PAS" evidence="13">
    <location>
        <begin position="434"/>
        <end position="477"/>
    </location>
</feature>
<evidence type="ECO:0000256" key="5">
    <source>
        <dbReference type="ARBA" id="ARBA00022741"/>
    </source>
</evidence>
<proteinExistence type="predicted"/>
<dbReference type="Pfam" id="PF00072">
    <property type="entry name" value="Response_reg"/>
    <property type="match status" value="1"/>
</dbReference>
<dbReference type="Gene3D" id="3.30.565.10">
    <property type="entry name" value="Histidine kinase-like ATPase, C-terminal domain"/>
    <property type="match status" value="1"/>
</dbReference>
<keyword evidence="6" id="KW-0418">Kinase</keyword>
<dbReference type="RefSeq" id="WP_149486109.1">
    <property type="nucleotide sequence ID" value="NZ_CP036150.1"/>
</dbReference>
<accession>A0A5C1QLD8</accession>
<dbReference type="InterPro" id="IPR001789">
    <property type="entry name" value="Sig_transdc_resp-reg_receiver"/>
</dbReference>
<dbReference type="SUPFAM" id="SSF52172">
    <property type="entry name" value="CheY-like"/>
    <property type="match status" value="1"/>
</dbReference>
<dbReference type="Proteomes" id="UP000324209">
    <property type="component" value="Chromosome"/>
</dbReference>
<name>A0A5C1QLD8_9SPIO</name>
<keyword evidence="3 9" id="KW-0597">Phosphoprotein</keyword>
<evidence type="ECO:0000256" key="6">
    <source>
        <dbReference type="ARBA" id="ARBA00022777"/>
    </source>
</evidence>
<feature type="transmembrane region" description="Helical" evidence="10">
    <location>
        <begin position="255"/>
        <end position="277"/>
    </location>
</feature>
<evidence type="ECO:0000256" key="9">
    <source>
        <dbReference type="PROSITE-ProRule" id="PRU00169"/>
    </source>
</evidence>
<dbReference type="KEGG" id="ock:EXM22_08535"/>
<organism evidence="15 16">
    <name type="scientific">Oceanispirochaeta crateris</name>
    <dbReference type="NCBI Taxonomy" id="2518645"/>
    <lineage>
        <taxon>Bacteria</taxon>
        <taxon>Pseudomonadati</taxon>
        <taxon>Spirochaetota</taxon>
        <taxon>Spirochaetia</taxon>
        <taxon>Spirochaetales</taxon>
        <taxon>Spirochaetaceae</taxon>
        <taxon>Oceanispirochaeta</taxon>
    </lineage>
</organism>
<dbReference type="Pfam" id="PF13426">
    <property type="entry name" value="PAS_9"/>
    <property type="match status" value="1"/>
</dbReference>
<sequence length="915" mass="104531">MWFRWRKVLLISLLIVVNCTLYAEIVTVAVFDGVKPVCYVNDQGQVAGLFPEVLRSILEEEGYTVQFVTGLTFQDAYEKVLSGEIDILPAFLMTEERKELFTFNKEPFIVSWSQLFVPPDSPIESVLDLHDKRIALMEGGQNGKNFIQMMKDFNIPFVPVYYPDNQIMTQKLLGGDVDGLVSYNSLAWYESRIKSSNILFSPSKSYIALRKGGPEFLLEIIDTALVEMRNDENSVYNRELNSLRFVDTVEVIPQWIFYLTAAAVLVFIFVMLFVFLLRLKVAQVSVRLQDSEENYKRLFNGAKDLISVVGLTDDENGLFLDVNESFCEKTGYSQKEMYLMKADEFLKNETTPWREEMTQELRRKGFHITETTLPIKEGGSFPVETSSQLFESRGRQFLLSISRDLSFRDEFDSALSAIQQKYSTIADYNYNWEFWMDDQGQFIYVSPSCERISGYAASEFLENSELLLQIIYPEDRELWDSHFSHQNIGDHKESDTQIRILHKDGSLRWLQHDCWHIRSKDGIDLGLRGNFRDISERKEMEEQLSRKQRLESLGILAGGIAHDFNNVLTVIKGYSDIGMTRFSENQEISSLFETIHKASNRGEALIGKILDFSSNKKTKMIPVQISSMVKEVFTLVTPSFPSSIKIKQIIDNHSYIMADEGQVHRVIMNICTNARLAMPDGGCLTVSLRELEKEEILRKISSCDGTRWMELSFHDTGVGMTEEVKSRIFDPFYTTRKSGEGTGMGLSVVHGLISEWNGQISVESLPGKGTSIILYLPILDYNIDPSEEQKQIYKIPGKLHIIAIDDESLILDLLTLYLEKEGFVVHSFSSALEGVKNFHENPEAYGLAILDMTMPEKRGDLVARELKELRPDLPIILFSGFNENLNQNELPPGIDAFMQKPFDRKTLLEVIASLV</sequence>
<dbReference type="PANTHER" id="PTHR43065">
    <property type="entry name" value="SENSOR HISTIDINE KINASE"/>
    <property type="match status" value="1"/>
</dbReference>
<dbReference type="Pfam" id="PF00512">
    <property type="entry name" value="HisKA"/>
    <property type="match status" value="1"/>
</dbReference>
<dbReference type="PRINTS" id="PR00344">
    <property type="entry name" value="BCTRLSENSOR"/>
</dbReference>
<protein>
    <recommendedName>
        <fullName evidence="2">histidine kinase</fullName>
        <ecNumber evidence="2">2.7.13.3</ecNumber>
    </recommendedName>
</protein>
<dbReference type="GO" id="GO:0000155">
    <property type="term" value="F:phosphorelay sensor kinase activity"/>
    <property type="evidence" value="ECO:0007669"/>
    <property type="project" value="InterPro"/>
</dbReference>
<keyword evidence="10" id="KW-0812">Transmembrane</keyword>
<gene>
    <name evidence="15" type="ORF">EXM22_08535</name>
</gene>
<dbReference type="SMART" id="SM00091">
    <property type="entry name" value="PAS"/>
    <property type="match status" value="2"/>
</dbReference>
<dbReference type="CDD" id="cd00130">
    <property type="entry name" value="PAS"/>
    <property type="match status" value="2"/>
</dbReference>
<dbReference type="InterPro" id="IPR035965">
    <property type="entry name" value="PAS-like_dom_sf"/>
</dbReference>
<feature type="domain" description="Response regulatory" evidence="12">
    <location>
        <begin position="800"/>
        <end position="915"/>
    </location>
</feature>
<dbReference type="SMART" id="SM00086">
    <property type="entry name" value="PAC"/>
    <property type="match status" value="2"/>
</dbReference>
<feature type="domain" description="Histidine kinase" evidence="11">
    <location>
        <begin position="559"/>
        <end position="780"/>
    </location>
</feature>
<evidence type="ECO:0000256" key="10">
    <source>
        <dbReference type="SAM" id="Phobius"/>
    </source>
</evidence>
<dbReference type="GO" id="GO:0005524">
    <property type="term" value="F:ATP binding"/>
    <property type="evidence" value="ECO:0007669"/>
    <property type="project" value="UniProtKB-KW"/>
</dbReference>
<reference evidence="15 16" key="1">
    <citation type="submission" date="2019-02" db="EMBL/GenBank/DDBJ databases">
        <title>Complete Genome Sequence and Methylome Analysis of free living Spirochaetas.</title>
        <authorList>
            <person name="Fomenkov A."/>
            <person name="Dubinina G."/>
            <person name="Leshcheva N."/>
            <person name="Mikheeva N."/>
            <person name="Grabovich M."/>
            <person name="Vincze T."/>
            <person name="Roberts R.J."/>
        </authorList>
    </citation>
    <scope>NUCLEOTIDE SEQUENCE [LARGE SCALE GENOMIC DNA]</scope>
    <source>
        <strain evidence="15 16">K2</strain>
    </source>
</reference>
<evidence type="ECO:0000256" key="3">
    <source>
        <dbReference type="ARBA" id="ARBA00022553"/>
    </source>
</evidence>
<keyword evidence="4" id="KW-0808">Transferase</keyword>
<evidence type="ECO:0000259" key="12">
    <source>
        <dbReference type="PROSITE" id="PS50110"/>
    </source>
</evidence>
<keyword evidence="10" id="KW-0472">Membrane</keyword>
<dbReference type="InterPro" id="IPR011006">
    <property type="entry name" value="CheY-like_superfamily"/>
</dbReference>
<dbReference type="InterPro" id="IPR000014">
    <property type="entry name" value="PAS"/>
</dbReference>
<keyword evidence="8" id="KW-0902">Two-component regulatory system</keyword>
<dbReference type="SMART" id="SM00388">
    <property type="entry name" value="HisKA"/>
    <property type="match status" value="1"/>
</dbReference>
<dbReference type="PROSITE" id="PS50112">
    <property type="entry name" value="PAS"/>
    <property type="match status" value="1"/>
</dbReference>
<dbReference type="Gene3D" id="3.40.50.2300">
    <property type="match status" value="1"/>
</dbReference>
<dbReference type="InterPro" id="IPR036890">
    <property type="entry name" value="HATPase_C_sf"/>
</dbReference>
<evidence type="ECO:0000259" key="11">
    <source>
        <dbReference type="PROSITE" id="PS50109"/>
    </source>
</evidence>
<keyword evidence="7" id="KW-0067">ATP-binding</keyword>
<dbReference type="Gene3D" id="1.10.287.130">
    <property type="match status" value="1"/>
</dbReference>
<evidence type="ECO:0000313" key="16">
    <source>
        <dbReference type="Proteomes" id="UP000324209"/>
    </source>
</evidence>
<comment type="catalytic activity">
    <reaction evidence="1">
        <text>ATP + protein L-histidine = ADP + protein N-phospho-L-histidine.</text>
        <dbReference type="EC" id="2.7.13.3"/>
    </reaction>
</comment>
<dbReference type="PROSITE" id="PS50110">
    <property type="entry name" value="RESPONSE_REGULATORY"/>
    <property type="match status" value="1"/>
</dbReference>
<dbReference type="InterPro" id="IPR036097">
    <property type="entry name" value="HisK_dim/P_sf"/>
</dbReference>
<dbReference type="SUPFAM" id="SSF53850">
    <property type="entry name" value="Periplasmic binding protein-like II"/>
    <property type="match status" value="1"/>
</dbReference>
<dbReference type="SMART" id="SM00387">
    <property type="entry name" value="HATPase_c"/>
    <property type="match status" value="1"/>
</dbReference>
<evidence type="ECO:0000256" key="8">
    <source>
        <dbReference type="ARBA" id="ARBA00023012"/>
    </source>
</evidence>
<dbReference type="InterPro" id="IPR000700">
    <property type="entry name" value="PAS-assoc_C"/>
</dbReference>
<dbReference type="Gene3D" id="3.30.450.20">
    <property type="entry name" value="PAS domain"/>
    <property type="match status" value="2"/>
</dbReference>
<dbReference type="SUPFAM" id="SSF55785">
    <property type="entry name" value="PYP-like sensor domain (PAS domain)"/>
    <property type="match status" value="2"/>
</dbReference>
<evidence type="ECO:0000259" key="13">
    <source>
        <dbReference type="PROSITE" id="PS50112"/>
    </source>
</evidence>
<evidence type="ECO:0000313" key="15">
    <source>
        <dbReference type="EMBL" id="QEN08029.1"/>
    </source>
</evidence>
<dbReference type="AlphaFoldDB" id="A0A5C1QLD8"/>
<evidence type="ECO:0000259" key="14">
    <source>
        <dbReference type="PROSITE" id="PS50113"/>
    </source>
</evidence>
<evidence type="ECO:0000256" key="1">
    <source>
        <dbReference type="ARBA" id="ARBA00000085"/>
    </source>
</evidence>
<keyword evidence="10" id="KW-1133">Transmembrane helix</keyword>
<evidence type="ECO:0000256" key="7">
    <source>
        <dbReference type="ARBA" id="ARBA00022840"/>
    </source>
</evidence>
<dbReference type="Pfam" id="PF00497">
    <property type="entry name" value="SBP_bac_3"/>
    <property type="match status" value="1"/>
</dbReference>
<feature type="modified residue" description="4-aspartylphosphate" evidence="9">
    <location>
        <position position="851"/>
    </location>
</feature>
<feature type="domain" description="PAC" evidence="14">
    <location>
        <begin position="494"/>
        <end position="546"/>
    </location>
</feature>
<keyword evidence="5" id="KW-0547">Nucleotide-binding</keyword>
<dbReference type="SUPFAM" id="SSF47384">
    <property type="entry name" value="Homodimeric domain of signal transducing histidine kinase"/>
    <property type="match status" value="1"/>
</dbReference>
<dbReference type="EC" id="2.7.13.3" evidence="2"/>